<feature type="domain" description="Trimeric autotransporter adhesin YadA-like head" evidence="1">
    <location>
        <begin position="349"/>
        <end position="374"/>
    </location>
</feature>
<evidence type="ECO:0000313" key="2">
    <source>
        <dbReference type="EMBL" id="KAA5534296.1"/>
    </source>
</evidence>
<dbReference type="SUPFAM" id="SSF101967">
    <property type="entry name" value="Adhesin YadA, collagen-binding domain"/>
    <property type="match status" value="3"/>
</dbReference>
<feature type="domain" description="Trimeric autotransporter adhesin YadA-like head" evidence="1">
    <location>
        <begin position="164"/>
        <end position="185"/>
    </location>
</feature>
<dbReference type="InterPro" id="IPR008640">
    <property type="entry name" value="Adhesin_Head_dom"/>
</dbReference>
<keyword evidence="3" id="KW-1185">Reference proteome</keyword>
<dbReference type="Proteomes" id="UP000325141">
    <property type="component" value="Unassembled WGS sequence"/>
</dbReference>
<dbReference type="InterPro" id="IPR011049">
    <property type="entry name" value="Serralysin-like_metalloprot_C"/>
</dbReference>
<reference evidence="2 3" key="1">
    <citation type="submission" date="2019-09" db="EMBL/GenBank/DDBJ databases">
        <title>Genome sequence and assembly of Flavobacterium sp.</title>
        <authorList>
            <person name="Chhetri G."/>
        </authorList>
    </citation>
    <scope>NUCLEOTIDE SEQUENCE [LARGE SCALE GENOMIC DNA]</scope>
    <source>
        <strain evidence="2 3">SNL9</strain>
    </source>
</reference>
<protein>
    <recommendedName>
        <fullName evidence="1">Trimeric autotransporter adhesin YadA-like head domain-containing protein</fullName>
    </recommendedName>
</protein>
<accession>A0A5M6CH36</accession>
<comment type="caution">
    <text evidence="2">The sequence shown here is derived from an EMBL/GenBank/DDBJ whole genome shotgun (WGS) entry which is preliminary data.</text>
</comment>
<sequence length="776" mass="83734">MAKYEKIDFGQGQDTNTGDNLYQAFTKVNDAFDGIESDIANIDLSEFAKNEDLQEFENETNQKIADLESNIEDSLVLEKAPNRGIYLKNRDESKYTPIGTESIDLSISPNPDGWLKGAKTYAVAIGKDTGAGNNSVAIGNFVSNINGQHAVAIGSSIQNYNNNYSVSIGHRASAGENSVAIGDRATSVNKGVAIGETAKAFGLKSVSFGDTLSNAAYCLAIGRYNNRGGQQTAWSNGSEIFIVGNGTSESNRSNAYQLNNNGTSTQWGIASYGADYSANFTANSLVSKKYVDDKIANIDVDVDLTNYYIKSEIDTKLNTVGQKTLNATAIGFQSQIVNASTAYGMMANALGLNSVAVGTSSYARGNFSSALGAGLQINNYGATAIGVFNKFNSAIQTDLVNGSELFVVGNGLNSYTRSNAYELFNNGTSVQYGIASYSTDFSTSFTENSLVSKKYVDDKIANIDVDVDLSQYYTKDEIDGHTHSLVELINQKAYTTSVYTKVEIDDKLVHYVAPADVYFKTQTYAKAEVYNRDEIDVKLSEIGQTDITQAGVYPNQQTRIGSGAMTTNQWSSAFGYSAKANNQLSTAIGGGSESNRNAIAIGCMAYAPNDSIIIGNEISTFVDTITAIGVKLVPKHKGEILLGRFNKIADNQVSVIAPTNHLFTIANGTSVSARSNAYELYQNGTSLQYGVAGYGGDYSANFTDNSLITKKYVDDKINNNFLINEVATVMDKATLNANYSDKNVGFVLYCTHEDLQTKYVKLSLTEWTAEPYFLVN</sequence>
<evidence type="ECO:0000259" key="1">
    <source>
        <dbReference type="Pfam" id="PF05658"/>
    </source>
</evidence>
<dbReference type="GO" id="GO:0019867">
    <property type="term" value="C:outer membrane"/>
    <property type="evidence" value="ECO:0007669"/>
    <property type="project" value="InterPro"/>
</dbReference>
<evidence type="ECO:0000313" key="3">
    <source>
        <dbReference type="Proteomes" id="UP000325141"/>
    </source>
</evidence>
<proteinExistence type="predicted"/>
<feature type="domain" description="Trimeric autotransporter adhesin YadA-like head" evidence="1">
    <location>
        <begin position="571"/>
        <end position="592"/>
    </location>
</feature>
<feature type="domain" description="Trimeric autotransporter adhesin YadA-like head" evidence="1">
    <location>
        <begin position="191"/>
        <end position="209"/>
    </location>
</feature>
<dbReference type="RefSeq" id="WP_150012520.1">
    <property type="nucleotide sequence ID" value="NZ_VWSG01000006.1"/>
</dbReference>
<gene>
    <name evidence="2" type="ORF">F0460_09315</name>
</gene>
<organism evidence="2 3">
    <name type="scientific">Paenimyroides baculatum</name>
    <dbReference type="NCBI Taxonomy" id="2608000"/>
    <lineage>
        <taxon>Bacteria</taxon>
        <taxon>Pseudomonadati</taxon>
        <taxon>Bacteroidota</taxon>
        <taxon>Flavobacteriia</taxon>
        <taxon>Flavobacteriales</taxon>
        <taxon>Flavobacteriaceae</taxon>
        <taxon>Paenimyroides</taxon>
    </lineage>
</organism>
<dbReference type="AlphaFoldDB" id="A0A5M6CH36"/>
<name>A0A5M6CH36_9FLAO</name>
<dbReference type="Gene3D" id="2.150.10.10">
    <property type="entry name" value="Serralysin-like metalloprotease, C-terminal"/>
    <property type="match status" value="3"/>
</dbReference>
<dbReference type="Pfam" id="PF05658">
    <property type="entry name" value="YadA_head"/>
    <property type="match status" value="4"/>
</dbReference>
<dbReference type="EMBL" id="VWSG01000006">
    <property type="protein sequence ID" value="KAA5534296.1"/>
    <property type="molecule type" value="Genomic_DNA"/>
</dbReference>